<dbReference type="OrthoDB" id="8962263at2759"/>
<keyword evidence="2" id="KW-1185">Reference proteome</keyword>
<accession>A0A8K0E5C6</accession>
<name>A0A8K0E5C6_BRALA</name>
<proteinExistence type="predicted"/>
<dbReference type="Proteomes" id="UP000838412">
    <property type="component" value="Chromosome 12"/>
</dbReference>
<gene>
    <name evidence="1" type="primary">Hypp6590</name>
    <name evidence="1" type="ORF">BLAG_LOCUS5637</name>
</gene>
<protein>
    <submittedName>
        <fullName evidence="1">Hypp6590 protein</fullName>
    </submittedName>
</protein>
<dbReference type="EMBL" id="OV696697">
    <property type="protein sequence ID" value="CAH1242337.1"/>
    <property type="molecule type" value="Genomic_DNA"/>
</dbReference>
<evidence type="ECO:0000313" key="2">
    <source>
        <dbReference type="Proteomes" id="UP000838412"/>
    </source>
</evidence>
<reference evidence="1" key="1">
    <citation type="submission" date="2022-01" db="EMBL/GenBank/DDBJ databases">
        <authorList>
            <person name="Braso-Vives M."/>
        </authorList>
    </citation>
    <scope>NUCLEOTIDE SEQUENCE</scope>
</reference>
<organism evidence="1 2">
    <name type="scientific">Branchiostoma lanceolatum</name>
    <name type="common">Common lancelet</name>
    <name type="synonym">Amphioxus lanceolatum</name>
    <dbReference type="NCBI Taxonomy" id="7740"/>
    <lineage>
        <taxon>Eukaryota</taxon>
        <taxon>Metazoa</taxon>
        <taxon>Chordata</taxon>
        <taxon>Cephalochordata</taxon>
        <taxon>Leptocardii</taxon>
        <taxon>Amphioxiformes</taxon>
        <taxon>Branchiostomatidae</taxon>
        <taxon>Branchiostoma</taxon>
    </lineage>
</organism>
<evidence type="ECO:0000313" key="1">
    <source>
        <dbReference type="EMBL" id="CAH1242337.1"/>
    </source>
</evidence>
<dbReference type="AlphaFoldDB" id="A0A8K0E5C6"/>
<sequence>MYQKYSCFKLVDHLHDELKQYVAPGDDNFLPELNDCLPEEAEVLVRFAMKEGLLKEASVKKWSNDKKVRKALQQLPKLFKGSGAGPTRRNVDRHAKGKIQLPMENDNVEDEAFLAVREGPDDCKAFVIVQGKSLAVAESFVALMGALYCFQLPHHNSLAPAMVFLEYHILQDRLMNENDLSTLNKKAEEK</sequence>